<dbReference type="AlphaFoldDB" id="A0A6A7A6P3"/>
<name>A0A6A7A6P3_9PLEO</name>
<gene>
    <name evidence="2" type="ORF">CC86DRAFT_465246</name>
</gene>
<dbReference type="OrthoDB" id="5392974at2759"/>
<accession>A0A6A7A6P3</accession>
<keyword evidence="1" id="KW-1133">Transmembrane helix</keyword>
<reference evidence="2" key="1">
    <citation type="journal article" date="2020" name="Stud. Mycol.">
        <title>101 Dothideomycetes genomes: a test case for predicting lifestyles and emergence of pathogens.</title>
        <authorList>
            <person name="Haridas S."/>
            <person name="Albert R."/>
            <person name="Binder M."/>
            <person name="Bloem J."/>
            <person name="Labutti K."/>
            <person name="Salamov A."/>
            <person name="Andreopoulos B."/>
            <person name="Baker S."/>
            <person name="Barry K."/>
            <person name="Bills G."/>
            <person name="Bluhm B."/>
            <person name="Cannon C."/>
            <person name="Castanera R."/>
            <person name="Culley D."/>
            <person name="Daum C."/>
            <person name="Ezra D."/>
            <person name="Gonzalez J."/>
            <person name="Henrissat B."/>
            <person name="Kuo A."/>
            <person name="Liang C."/>
            <person name="Lipzen A."/>
            <person name="Lutzoni F."/>
            <person name="Magnuson J."/>
            <person name="Mondo S."/>
            <person name="Nolan M."/>
            <person name="Ohm R."/>
            <person name="Pangilinan J."/>
            <person name="Park H.-J."/>
            <person name="Ramirez L."/>
            <person name="Alfaro M."/>
            <person name="Sun H."/>
            <person name="Tritt A."/>
            <person name="Yoshinaga Y."/>
            <person name="Zwiers L.-H."/>
            <person name="Turgeon B."/>
            <person name="Goodwin S."/>
            <person name="Spatafora J."/>
            <person name="Crous P."/>
            <person name="Grigoriev I."/>
        </authorList>
    </citation>
    <scope>NUCLEOTIDE SEQUENCE</scope>
    <source>
        <strain evidence="2">CBS 113818</strain>
    </source>
</reference>
<sequence>MAMDSKTFGVTLTRERSRLDRIDSRRRKIDWQYWPDTNDQQKYLDASAAETYIRSRPDIEDESLIAWGLAQAKATDGAQTTIDVLYGEGVDLQWKYNIGDQELEAVLLPSQSSSTDRTTQMCFLNTLQANSSWLPGNFDIRPQTIRILRKAGLSGLLLTNLYSQSGYWSKMGNEQHLRHDDSGELVSSELCYQYRCGWDTGVSFIHSIRTRHRTTYFCINFPSYALERLKAVIKSQPSVAYRDFFLDALVADDSLKQWQFEISHRRDALQIFEKQYEDEHIDFHSSTIQLHRLSRHWLTLGQDCMDFHVQLKFLSEAYISYTKAVSAQKPAWNHDKAVNMYESFGTLISQCDICMRWTRQYHERTNLRINLLFHLANQRESRTNTEIAASTAKVAEQTQRDSASMITIAAVTMIFLPGTFVSAILSTTFFDYDENGLSVSGKWWILMAATIPLTVVVFAVWWYWRYVKLQEKRPQVSTKSSVAFASSTELGLRK</sequence>
<proteinExistence type="predicted"/>
<organism evidence="2 3">
    <name type="scientific">Ophiobolus disseminans</name>
    <dbReference type="NCBI Taxonomy" id="1469910"/>
    <lineage>
        <taxon>Eukaryota</taxon>
        <taxon>Fungi</taxon>
        <taxon>Dikarya</taxon>
        <taxon>Ascomycota</taxon>
        <taxon>Pezizomycotina</taxon>
        <taxon>Dothideomycetes</taxon>
        <taxon>Pleosporomycetidae</taxon>
        <taxon>Pleosporales</taxon>
        <taxon>Pleosporineae</taxon>
        <taxon>Phaeosphaeriaceae</taxon>
        <taxon>Ophiobolus</taxon>
    </lineage>
</organism>
<dbReference type="EMBL" id="MU006222">
    <property type="protein sequence ID" value="KAF2828409.1"/>
    <property type="molecule type" value="Genomic_DNA"/>
</dbReference>
<evidence type="ECO:0000313" key="3">
    <source>
        <dbReference type="Proteomes" id="UP000799424"/>
    </source>
</evidence>
<feature type="transmembrane region" description="Helical" evidence="1">
    <location>
        <begin position="444"/>
        <end position="464"/>
    </location>
</feature>
<evidence type="ECO:0000313" key="2">
    <source>
        <dbReference type="EMBL" id="KAF2828409.1"/>
    </source>
</evidence>
<dbReference type="Proteomes" id="UP000799424">
    <property type="component" value="Unassembled WGS sequence"/>
</dbReference>
<keyword evidence="3" id="KW-1185">Reference proteome</keyword>
<feature type="transmembrane region" description="Helical" evidence="1">
    <location>
        <begin position="403"/>
        <end position="424"/>
    </location>
</feature>
<keyword evidence="1" id="KW-0812">Transmembrane</keyword>
<protein>
    <recommendedName>
        <fullName evidence="4">Cora-domain-containing protein</fullName>
    </recommendedName>
</protein>
<keyword evidence="1" id="KW-0472">Membrane</keyword>
<evidence type="ECO:0008006" key="4">
    <source>
        <dbReference type="Google" id="ProtNLM"/>
    </source>
</evidence>
<dbReference type="Gene3D" id="1.20.58.340">
    <property type="entry name" value="Magnesium transport protein CorA, transmembrane region"/>
    <property type="match status" value="1"/>
</dbReference>
<evidence type="ECO:0000256" key="1">
    <source>
        <dbReference type="SAM" id="Phobius"/>
    </source>
</evidence>